<dbReference type="EMBL" id="JBAWTH010000019">
    <property type="protein sequence ID" value="KAL2287715.1"/>
    <property type="molecule type" value="Genomic_DNA"/>
</dbReference>
<reference evidence="3 4" key="1">
    <citation type="submission" date="2024-03" db="EMBL/GenBank/DDBJ databases">
        <title>A high-quality draft genome sequence of Diaporthe vaccinii, a causative agent of upright dieback and viscid rot disease in cranberry plants.</title>
        <authorList>
            <person name="Sarrasin M."/>
            <person name="Lang B.F."/>
            <person name="Burger G."/>
        </authorList>
    </citation>
    <scope>NUCLEOTIDE SEQUENCE [LARGE SCALE GENOMIC DNA]</scope>
    <source>
        <strain evidence="3 4">IS7</strain>
    </source>
</reference>
<keyword evidence="4" id="KW-1185">Reference proteome</keyword>
<dbReference type="InterPro" id="IPR006016">
    <property type="entry name" value="UspA"/>
</dbReference>
<evidence type="ECO:0000256" key="1">
    <source>
        <dbReference type="SAM" id="MobiDB-lite"/>
    </source>
</evidence>
<feature type="domain" description="UspA" evidence="2">
    <location>
        <begin position="366"/>
        <end position="504"/>
    </location>
</feature>
<dbReference type="PANTHER" id="PTHR47815:SF1">
    <property type="entry name" value="UNIVERSAL STRESS PROTEIN A FAMILY PROTEIN C25B2.10"/>
    <property type="match status" value="1"/>
</dbReference>
<name>A0ABR4EZ53_9PEZI</name>
<dbReference type="CDD" id="cd23659">
    <property type="entry name" value="USP_At3g01520-like"/>
    <property type="match status" value="1"/>
</dbReference>
<feature type="region of interest" description="Disordered" evidence="1">
    <location>
        <begin position="208"/>
        <end position="328"/>
    </location>
</feature>
<feature type="compositionally biased region" description="Basic and acidic residues" evidence="1">
    <location>
        <begin position="646"/>
        <end position="668"/>
    </location>
</feature>
<gene>
    <name evidence="3" type="ORF">FJTKL_05075</name>
</gene>
<feature type="region of interest" description="Disordered" evidence="1">
    <location>
        <begin position="570"/>
        <end position="706"/>
    </location>
</feature>
<feature type="compositionally biased region" description="Polar residues" evidence="1">
    <location>
        <begin position="28"/>
        <end position="41"/>
    </location>
</feature>
<feature type="region of interest" description="Disordered" evidence="1">
    <location>
        <begin position="69"/>
        <end position="136"/>
    </location>
</feature>
<accession>A0ABR4EZ53</accession>
<feature type="compositionally biased region" description="Basic and acidic residues" evidence="1">
    <location>
        <begin position="179"/>
        <end position="191"/>
    </location>
</feature>
<evidence type="ECO:0000313" key="4">
    <source>
        <dbReference type="Proteomes" id="UP001600888"/>
    </source>
</evidence>
<dbReference type="Proteomes" id="UP001600888">
    <property type="component" value="Unassembled WGS sequence"/>
</dbReference>
<feature type="region of interest" description="Disordered" evidence="1">
    <location>
        <begin position="158"/>
        <end position="192"/>
    </location>
</feature>
<dbReference type="InterPro" id="IPR014729">
    <property type="entry name" value="Rossmann-like_a/b/a_fold"/>
</dbReference>
<evidence type="ECO:0000313" key="3">
    <source>
        <dbReference type="EMBL" id="KAL2287714.1"/>
    </source>
</evidence>
<feature type="compositionally biased region" description="Low complexity" evidence="1">
    <location>
        <begin position="116"/>
        <end position="125"/>
    </location>
</feature>
<dbReference type="SUPFAM" id="SSF52402">
    <property type="entry name" value="Adenine nucleotide alpha hydrolases-like"/>
    <property type="match status" value="1"/>
</dbReference>
<comment type="caution">
    <text evidence="3">The sequence shown here is derived from an EMBL/GenBank/DDBJ whole genome shotgun (WGS) entry which is preliminary data.</text>
</comment>
<proteinExistence type="predicted"/>
<protein>
    <recommendedName>
        <fullName evidence="2">UspA domain-containing protein</fullName>
    </recommendedName>
</protein>
<feature type="compositionally biased region" description="Polar residues" evidence="1">
    <location>
        <begin position="586"/>
        <end position="598"/>
    </location>
</feature>
<feature type="compositionally biased region" description="Acidic residues" evidence="1">
    <location>
        <begin position="618"/>
        <end position="634"/>
    </location>
</feature>
<feature type="region of interest" description="Disordered" evidence="1">
    <location>
        <begin position="1"/>
        <end position="41"/>
    </location>
</feature>
<feature type="compositionally biased region" description="Low complexity" evidence="1">
    <location>
        <begin position="11"/>
        <end position="27"/>
    </location>
</feature>
<dbReference type="Pfam" id="PF00582">
    <property type="entry name" value="Usp"/>
    <property type="match status" value="1"/>
</dbReference>
<dbReference type="EMBL" id="JBAWTH010000019">
    <property type="protein sequence ID" value="KAL2287714.1"/>
    <property type="molecule type" value="Genomic_DNA"/>
</dbReference>
<feature type="compositionally biased region" description="Polar residues" evidence="1">
    <location>
        <begin position="281"/>
        <end position="312"/>
    </location>
</feature>
<dbReference type="Gene3D" id="3.40.50.620">
    <property type="entry name" value="HUPs"/>
    <property type="match status" value="1"/>
</dbReference>
<feature type="compositionally biased region" description="Acidic residues" evidence="1">
    <location>
        <begin position="681"/>
        <end position="696"/>
    </location>
</feature>
<sequence length="706" mass="76651">MVAKTNAQPQTSTITSTPTSASVASTTDLEPSSSNAHSAPLSQTRCIRVPGLVCQPVMEATKALAQRLSLRRRSSRWRDRRWSATKSAAGETPAPASGAGDPPVKKATAPTPAPAPAATTTTATTKISPKSGPVDVTTAEAEKEIVASPLQMDEAIPSPGSGISPTTIVTQPHPQSPKQTEHSEGLVKNPDEGVTDSVTEIEYFPHVMTPDTHNEDNNPAEDTQPSKITFAIPTKGPKEGESGQDAGRQSDEIETVTSSASPSTAVSPRESQDDYDEDAGRSSTLSGISGNGSRQSSINSVAFQLPNMSLPQGRTRRHKNSPPPLSRFRKHVTFNNVQIGEPTKNNFPSYTLVVRHLGFYSKRRSRTFMVGIDDHQYSDEALQWLFDKFVEDGDEIICVRVVEKDVRQLETDRRIQDFQQEASAEVERIKAKSGDGKAISIVLEYAVGKLHSTFQRLIQLHQPSMLIVGSRGRTLGGFQGLMATRNSFSKYCLQYCPVPVVVVRPDEKRQKKKGKRDADPEKQSYRQMLQSNHGIHEADSDAASAWGIESKLTADEEAGKVARAMGLPAKFDPTLKPFKKAERQRSSLSQISQATSTEEPGRLISTPTMTPTVSAANSEDEGSGDEDEDGEGEFEVTSGAQLLKAQRKELEEEQKEQEKKDRLHKMEVGEAAALLKHNPGEEEDDDDDDDEDDEDGGGAIGAASPE</sequence>
<feature type="compositionally biased region" description="Polar residues" evidence="1">
    <location>
        <begin position="1"/>
        <end position="10"/>
    </location>
</feature>
<feature type="compositionally biased region" description="Polar residues" evidence="1">
    <location>
        <begin position="605"/>
        <end position="617"/>
    </location>
</feature>
<organism evidence="3 4">
    <name type="scientific">Diaporthe vaccinii</name>
    <dbReference type="NCBI Taxonomy" id="105482"/>
    <lineage>
        <taxon>Eukaryota</taxon>
        <taxon>Fungi</taxon>
        <taxon>Dikarya</taxon>
        <taxon>Ascomycota</taxon>
        <taxon>Pezizomycotina</taxon>
        <taxon>Sordariomycetes</taxon>
        <taxon>Sordariomycetidae</taxon>
        <taxon>Diaporthales</taxon>
        <taxon>Diaporthaceae</taxon>
        <taxon>Diaporthe</taxon>
        <taxon>Diaporthe eres species complex</taxon>
    </lineage>
</organism>
<feature type="compositionally biased region" description="Low complexity" evidence="1">
    <location>
        <begin position="255"/>
        <end position="268"/>
    </location>
</feature>
<evidence type="ECO:0000259" key="2">
    <source>
        <dbReference type="Pfam" id="PF00582"/>
    </source>
</evidence>
<feature type="compositionally biased region" description="Polar residues" evidence="1">
    <location>
        <begin position="161"/>
        <end position="178"/>
    </location>
</feature>
<dbReference type="PANTHER" id="PTHR47815">
    <property type="entry name" value="UNIVERSAL STRESS PROTEIN A FAMILY PROTEIN C25B2.10"/>
    <property type="match status" value="1"/>
</dbReference>